<dbReference type="Pfam" id="PF06041">
    <property type="entry name" value="DUF924"/>
    <property type="match status" value="1"/>
</dbReference>
<evidence type="ECO:0008006" key="3">
    <source>
        <dbReference type="Google" id="ProtNLM"/>
    </source>
</evidence>
<evidence type="ECO:0000313" key="2">
    <source>
        <dbReference type="Proteomes" id="UP000175691"/>
    </source>
</evidence>
<proteinExistence type="predicted"/>
<dbReference type="OrthoDB" id="7593450at2"/>
<dbReference type="Gene3D" id="1.25.40.10">
    <property type="entry name" value="Tetratricopeptide repeat domain"/>
    <property type="match status" value="1"/>
</dbReference>
<dbReference type="EMBL" id="MDHN01000005">
    <property type="protein sequence ID" value="OFC72394.1"/>
    <property type="molecule type" value="Genomic_DNA"/>
</dbReference>
<dbReference type="Gene3D" id="1.20.58.320">
    <property type="entry name" value="TPR-like"/>
    <property type="match status" value="1"/>
</dbReference>
<keyword evidence="2" id="KW-1185">Reference proteome</keyword>
<dbReference type="InterPro" id="IPR010323">
    <property type="entry name" value="DUF924"/>
</dbReference>
<organism evidence="1 2">
    <name type="scientific">Alteromonas confluentis</name>
    <dbReference type="NCBI Taxonomy" id="1656094"/>
    <lineage>
        <taxon>Bacteria</taxon>
        <taxon>Pseudomonadati</taxon>
        <taxon>Pseudomonadota</taxon>
        <taxon>Gammaproteobacteria</taxon>
        <taxon>Alteromonadales</taxon>
        <taxon>Alteromonadaceae</taxon>
        <taxon>Alteromonas/Salinimonas group</taxon>
        <taxon>Alteromonas</taxon>
    </lineage>
</organism>
<dbReference type="InterPro" id="IPR011990">
    <property type="entry name" value="TPR-like_helical_dom_sf"/>
</dbReference>
<reference evidence="1 2" key="1">
    <citation type="submission" date="2016-08" db="EMBL/GenBank/DDBJ databases">
        <authorList>
            <person name="Seilhamer J.J."/>
        </authorList>
    </citation>
    <scope>NUCLEOTIDE SEQUENCE [LARGE SCALE GENOMIC DNA]</scope>
    <source>
        <strain evidence="1 2">KCTC 42603</strain>
    </source>
</reference>
<dbReference type="Proteomes" id="UP000175691">
    <property type="component" value="Unassembled WGS sequence"/>
</dbReference>
<accession>A0A1E7ZG09</accession>
<name>A0A1E7ZG09_9ALTE</name>
<sequence>MQTSIIPLEEASSVLAFWFEELDPGQWFRADEGLDNLIRSRFGKVHAAAAQCELWPWRATPSGRLAEIIVLDQFSRNMYRGSAKAFECDKMALALSQEALRVEADKALTVKQKTFLFMPFMHSESLAIHDMAMELFNIDGLELQFEYEQEHRELLLQFGRYPQRNEALGRSSTREEEAFLNNNFIEA</sequence>
<evidence type="ECO:0000313" key="1">
    <source>
        <dbReference type="EMBL" id="OFC72394.1"/>
    </source>
</evidence>
<dbReference type="AlphaFoldDB" id="A0A1E7ZG09"/>
<dbReference type="SUPFAM" id="SSF48452">
    <property type="entry name" value="TPR-like"/>
    <property type="match status" value="1"/>
</dbReference>
<gene>
    <name evidence="1" type="ORF">BFC18_03845</name>
</gene>
<comment type="caution">
    <text evidence="1">The sequence shown here is derived from an EMBL/GenBank/DDBJ whole genome shotgun (WGS) entry which is preliminary data.</text>
</comment>
<dbReference type="RefSeq" id="WP_070123619.1">
    <property type="nucleotide sequence ID" value="NZ_MDHN01000005.1"/>
</dbReference>
<protein>
    <recommendedName>
        <fullName evidence="3">DUF924 domain-containing protein</fullName>
    </recommendedName>
</protein>